<accession>A0A6M3LY57</accession>
<dbReference type="InterPro" id="IPR045499">
    <property type="entry name" value="DUF6492"/>
</dbReference>
<organism evidence="1">
    <name type="scientific">viral metagenome</name>
    <dbReference type="NCBI Taxonomy" id="1070528"/>
    <lineage>
        <taxon>unclassified sequences</taxon>
        <taxon>metagenomes</taxon>
        <taxon>organismal metagenomes</taxon>
    </lineage>
</organism>
<proteinExistence type="predicted"/>
<dbReference type="Pfam" id="PF20102">
    <property type="entry name" value="DUF6492"/>
    <property type="match status" value="1"/>
</dbReference>
<dbReference type="EMBL" id="MT143828">
    <property type="protein sequence ID" value="QJB03166.1"/>
    <property type="molecule type" value="Genomic_DNA"/>
</dbReference>
<evidence type="ECO:0000313" key="1">
    <source>
        <dbReference type="EMBL" id="QJB00297.1"/>
    </source>
</evidence>
<name>A0A6M3LY57_9ZZZZ</name>
<dbReference type="AlphaFoldDB" id="A0A6M3LY57"/>
<dbReference type="EMBL" id="MT143688">
    <property type="protein sequence ID" value="QJB00297.1"/>
    <property type="molecule type" value="Genomic_DNA"/>
</dbReference>
<sequence>MFDIFLPCAPKDFNKLPFCVNAIGKYIKEFDKIYICVPKDIPADIKNKIKVKYKLVYDSEVLPIDRNDWKFRPNWLFQQHVKLFQEITQDWYLTIDSDIIVNREMKFFEKNKPIYYMGQDQFFCPYFIFQTLMIGLPKVNDHTYVADMNLIYRPIINEILERNGYNRMSFIKKSQEITDKWCCMGEPELYGSYVKKYYPNMYIERKLKQYPYGGRPQKNINELKWNENEIKEMMEKTKNIDVDVLSIHSWLDEGDQK</sequence>
<protein>
    <recommendedName>
        <fullName evidence="3">Nucleotide-diphospho-sugar transferase domain-containing protein</fullName>
    </recommendedName>
</protein>
<evidence type="ECO:0008006" key="3">
    <source>
        <dbReference type="Google" id="ProtNLM"/>
    </source>
</evidence>
<gene>
    <name evidence="1" type="ORF">MM171A00621_0012</name>
    <name evidence="2" type="ORF">MM171B00876_0010</name>
</gene>
<reference evidence="1" key="1">
    <citation type="submission" date="2020-03" db="EMBL/GenBank/DDBJ databases">
        <title>The deep terrestrial virosphere.</title>
        <authorList>
            <person name="Holmfeldt K."/>
            <person name="Nilsson E."/>
            <person name="Simone D."/>
            <person name="Lopez-Fernandez M."/>
            <person name="Wu X."/>
            <person name="de Brujin I."/>
            <person name="Lundin D."/>
            <person name="Andersson A."/>
            <person name="Bertilsson S."/>
            <person name="Dopson M."/>
        </authorList>
    </citation>
    <scope>NUCLEOTIDE SEQUENCE</scope>
    <source>
        <strain evidence="1">MM171A00621</strain>
        <strain evidence="2">MM171B00876</strain>
    </source>
</reference>
<evidence type="ECO:0000313" key="2">
    <source>
        <dbReference type="EMBL" id="QJB03166.1"/>
    </source>
</evidence>